<accession>A0A1B9ABY6</accession>
<dbReference type="EMBL" id="MAYT01000031">
    <property type="protein sequence ID" value="OCA81354.1"/>
    <property type="molecule type" value="Genomic_DNA"/>
</dbReference>
<feature type="transmembrane region" description="Helical" evidence="6">
    <location>
        <begin position="249"/>
        <end position="269"/>
    </location>
</feature>
<evidence type="ECO:0000313" key="7">
    <source>
        <dbReference type="EMBL" id="OCA81354.1"/>
    </source>
</evidence>
<feature type="transmembrane region" description="Helical" evidence="6">
    <location>
        <begin position="81"/>
        <end position="98"/>
    </location>
</feature>
<comment type="subcellular location">
    <subcellularLocation>
        <location evidence="6">Cell membrane</location>
        <topology evidence="6">Multi-pass membrane protein</topology>
    </subcellularLocation>
    <subcellularLocation>
        <location evidence="1">Membrane</location>
        <topology evidence="1">Multi-pass membrane protein</topology>
    </subcellularLocation>
</comment>
<evidence type="ECO:0000256" key="1">
    <source>
        <dbReference type="ARBA" id="ARBA00004141"/>
    </source>
</evidence>
<comment type="caution">
    <text evidence="7">The sequence shown here is derived from an EMBL/GenBank/DDBJ whole genome shotgun (WGS) entry which is preliminary data.</text>
</comment>
<keyword evidence="5 6" id="KW-0472">Membrane</keyword>
<dbReference type="PANTHER" id="PTHR43701:SF2">
    <property type="entry name" value="MEMBRANE TRANSPORTER PROTEIN YJNA-RELATED"/>
    <property type="match status" value="1"/>
</dbReference>
<evidence type="ECO:0000256" key="6">
    <source>
        <dbReference type="RuleBase" id="RU363041"/>
    </source>
</evidence>
<dbReference type="RefSeq" id="WP_065412179.1">
    <property type="nucleotide sequence ID" value="NZ_MAYT01000031.1"/>
</dbReference>
<dbReference type="GO" id="GO:0005886">
    <property type="term" value="C:plasma membrane"/>
    <property type="evidence" value="ECO:0007669"/>
    <property type="project" value="UniProtKB-SubCell"/>
</dbReference>
<feature type="transmembrane region" description="Helical" evidence="6">
    <location>
        <begin position="104"/>
        <end position="123"/>
    </location>
</feature>
<keyword evidence="3 6" id="KW-0812">Transmembrane</keyword>
<keyword evidence="8" id="KW-1185">Reference proteome</keyword>
<gene>
    <name evidence="7" type="ORF">A8F95_16495</name>
</gene>
<evidence type="ECO:0000256" key="3">
    <source>
        <dbReference type="ARBA" id="ARBA00022692"/>
    </source>
</evidence>
<reference evidence="8" key="1">
    <citation type="submission" date="2016-05" db="EMBL/GenBank/DDBJ databases">
        <authorList>
            <person name="Liu B."/>
            <person name="Wang J."/>
            <person name="Zhu Y."/>
            <person name="Liu G."/>
            <person name="Chen Q."/>
            <person name="Chen Z."/>
            <person name="Lan J."/>
            <person name="Che J."/>
            <person name="Ge C."/>
            <person name="Shi H."/>
            <person name="Pan Z."/>
            <person name="Liu X."/>
        </authorList>
    </citation>
    <scope>NUCLEOTIDE SEQUENCE [LARGE SCALE GENOMIC DNA]</scope>
    <source>
        <strain evidence="8">FJAT-27215</strain>
    </source>
</reference>
<evidence type="ECO:0000256" key="4">
    <source>
        <dbReference type="ARBA" id="ARBA00022989"/>
    </source>
</evidence>
<feature type="transmembrane region" description="Helical" evidence="6">
    <location>
        <begin position="222"/>
        <end position="243"/>
    </location>
</feature>
<feature type="transmembrane region" description="Helical" evidence="6">
    <location>
        <begin position="49"/>
        <end position="69"/>
    </location>
</feature>
<dbReference type="Pfam" id="PF01925">
    <property type="entry name" value="TauE"/>
    <property type="match status" value="1"/>
</dbReference>
<protein>
    <recommendedName>
        <fullName evidence="6">Probable membrane transporter protein</fullName>
    </recommendedName>
</protein>
<feature type="transmembrane region" description="Helical" evidence="6">
    <location>
        <begin position="7"/>
        <end position="29"/>
    </location>
</feature>
<dbReference type="InterPro" id="IPR051598">
    <property type="entry name" value="TSUP/Inactive_protease-like"/>
</dbReference>
<comment type="similarity">
    <text evidence="2 6">Belongs to the 4-toluene sulfonate uptake permease (TSUP) (TC 2.A.102) family.</text>
</comment>
<sequence>MEWIVLIAIGFAAGSLGALAGLGGGIVIVPSLLFLGTSTALLTTISPQQAVGTSLVIMIFTGLSSTLAYMKYKTVDYKSGLLFFIGSGPGGIVGAIVNKELSTHSFYVYFGIFMIVMAIVLIFRSKIKPLPSRRTKGITREFIERDGKVYTYSFQSGTAICIAFIVGFCSGIFGIGGGALMVPAMILLFAFPPHVAVATSMFMIFLSAMVSSVTHVALGNVLWLYAVLLVPGAWIGAKFGAFLNTRLQSNALVMVLRIILILMGIRLIYEGLA</sequence>
<evidence type="ECO:0000313" key="8">
    <source>
        <dbReference type="Proteomes" id="UP000092578"/>
    </source>
</evidence>
<keyword evidence="4 6" id="KW-1133">Transmembrane helix</keyword>
<dbReference type="Proteomes" id="UP000092578">
    <property type="component" value="Unassembled WGS sequence"/>
</dbReference>
<proteinExistence type="inferred from homology"/>
<feature type="transmembrane region" description="Helical" evidence="6">
    <location>
        <begin position="186"/>
        <end position="210"/>
    </location>
</feature>
<dbReference type="InterPro" id="IPR002781">
    <property type="entry name" value="TM_pro_TauE-like"/>
</dbReference>
<evidence type="ECO:0000256" key="2">
    <source>
        <dbReference type="ARBA" id="ARBA00009142"/>
    </source>
</evidence>
<name>A0A1B9ABY6_9BACI</name>
<feature type="transmembrane region" description="Helical" evidence="6">
    <location>
        <begin position="158"/>
        <end position="180"/>
    </location>
</feature>
<organism evidence="7 8">
    <name type="scientific">Pseudobacillus wudalianchiensis</name>
    <dbReference type="NCBI Taxonomy" id="1743143"/>
    <lineage>
        <taxon>Bacteria</taxon>
        <taxon>Bacillati</taxon>
        <taxon>Bacillota</taxon>
        <taxon>Bacilli</taxon>
        <taxon>Bacillales</taxon>
        <taxon>Bacillaceae</taxon>
        <taxon>Pseudobacillus</taxon>
    </lineage>
</organism>
<dbReference type="AlphaFoldDB" id="A0A1B9ABY6"/>
<dbReference type="PANTHER" id="PTHR43701">
    <property type="entry name" value="MEMBRANE TRANSPORTER PROTEIN MJ0441-RELATED"/>
    <property type="match status" value="1"/>
</dbReference>
<evidence type="ECO:0000256" key="5">
    <source>
        <dbReference type="ARBA" id="ARBA00023136"/>
    </source>
</evidence>
<keyword evidence="6" id="KW-1003">Cell membrane</keyword>